<dbReference type="Proteomes" id="UP000182110">
    <property type="component" value="Unassembled WGS sequence"/>
</dbReference>
<evidence type="ECO:0000313" key="1">
    <source>
        <dbReference type="EMBL" id="CEG31670.1"/>
    </source>
</evidence>
<sequence>MSDLLKEYFLPIMADIFILKWGGSLEKLSGNPLSTNRLEWVYIS</sequence>
<gene>
    <name evidence="1" type="ORF">BN1180_01821</name>
</gene>
<evidence type="ECO:0000313" key="2">
    <source>
        <dbReference type="Proteomes" id="UP000182110"/>
    </source>
</evidence>
<accession>A0AAN2PHL2</accession>
<name>A0AAN2PHL2_9BACI</name>
<protein>
    <submittedName>
        <fullName evidence="1">Uncharacterized protein</fullName>
    </submittedName>
</protein>
<reference evidence="1 2" key="1">
    <citation type="journal article" date="2014" name="Genome Announc.">
        <title>Genome Sequence of Bacillus simplex Strain P558, Isolated from a Human Fecal Sample.</title>
        <authorList>
            <person name="Croce O."/>
            <person name="Hugon P."/>
            <person name="Lagier J.C."/>
            <person name="Bibi F."/>
            <person name="Robert C."/>
            <person name="Azhar E.I."/>
            <person name="Raoult D."/>
            <person name="Fournier P.E."/>
        </authorList>
    </citation>
    <scope>NUCLEOTIDE SEQUENCE [LARGE SCALE GENOMIC DNA]</scope>
    <source>
        <strain evidence="1 2">P558</strain>
    </source>
</reference>
<organism evidence="1 2">
    <name type="scientific">Peribacillus simplex</name>
    <dbReference type="NCBI Taxonomy" id="1478"/>
    <lineage>
        <taxon>Bacteria</taxon>
        <taxon>Bacillati</taxon>
        <taxon>Bacillota</taxon>
        <taxon>Bacilli</taxon>
        <taxon>Bacillales</taxon>
        <taxon>Bacillaceae</taxon>
        <taxon>Peribacillus</taxon>
    </lineage>
</organism>
<dbReference type="EMBL" id="CCXW01000001">
    <property type="protein sequence ID" value="CEG31670.1"/>
    <property type="molecule type" value="Genomic_DNA"/>
</dbReference>
<proteinExistence type="predicted"/>
<keyword evidence="2" id="KW-1185">Reference proteome</keyword>
<dbReference type="AlphaFoldDB" id="A0AAN2PHL2"/>
<comment type="caution">
    <text evidence="1">The sequence shown here is derived from an EMBL/GenBank/DDBJ whole genome shotgun (WGS) entry which is preliminary data.</text>
</comment>